<dbReference type="GO" id="GO:0008734">
    <property type="term" value="F:L-aspartate oxidase activity"/>
    <property type="evidence" value="ECO:0007669"/>
    <property type="project" value="UniProtKB-UniRule"/>
</dbReference>
<dbReference type="GO" id="GO:0034628">
    <property type="term" value="P:'de novo' NAD+ biosynthetic process from L-aspartate"/>
    <property type="evidence" value="ECO:0007669"/>
    <property type="project" value="TreeGrafter"/>
</dbReference>
<dbReference type="RefSeq" id="WP_013353050.1">
    <property type="nucleotide sequence ID" value="NC_014551.1"/>
</dbReference>
<dbReference type="InterPro" id="IPR003953">
    <property type="entry name" value="FAD-dep_OxRdtase_2_FAD-bd"/>
</dbReference>
<evidence type="ECO:0000313" key="16">
    <source>
        <dbReference type="Proteomes" id="UP000006562"/>
    </source>
</evidence>
<organism evidence="15 16">
    <name type="scientific">Bacillus amyloliquefaciens (strain ATCC 23350 / DSM 7 / BCRC 11601 / CCUG 28519 / NBRC 15535 / NRRL B-14393 / F)</name>
    <dbReference type="NCBI Taxonomy" id="692420"/>
    <lineage>
        <taxon>Bacteria</taxon>
        <taxon>Bacillati</taxon>
        <taxon>Bacillota</taxon>
        <taxon>Bacilli</taxon>
        <taxon>Bacillales</taxon>
        <taxon>Bacillaceae</taxon>
        <taxon>Bacillus</taxon>
        <taxon>Bacillus amyloliquefaciens group</taxon>
    </lineage>
</organism>
<comment type="subcellular location">
    <subcellularLocation>
        <location evidence="12">Cytoplasm</location>
    </subcellularLocation>
</comment>
<gene>
    <name evidence="15" type="primary">nadB</name>
    <name evidence="15" type="ordered locus">BAMF_2593</name>
</gene>
<comment type="similarity">
    <text evidence="3 12">Belongs to the FAD-dependent oxidoreductase 2 family. NadB subfamily.</text>
</comment>
<evidence type="ECO:0000256" key="8">
    <source>
        <dbReference type="ARBA" id="ARBA00022827"/>
    </source>
</evidence>
<dbReference type="PROSITE" id="PS51257">
    <property type="entry name" value="PROKAR_LIPOPROTEIN"/>
    <property type="match status" value="1"/>
</dbReference>
<evidence type="ECO:0000256" key="9">
    <source>
        <dbReference type="ARBA" id="ARBA00023002"/>
    </source>
</evidence>
<keyword evidence="7 12" id="KW-0662">Pyridine nucleotide biosynthesis</keyword>
<dbReference type="KEGG" id="bao:BAMF_2593"/>
<comment type="cofactor">
    <cofactor evidence="1 12">
        <name>FAD</name>
        <dbReference type="ChEBI" id="CHEBI:57692"/>
    </cofactor>
</comment>
<dbReference type="FunFam" id="3.90.700.10:FF:000002">
    <property type="entry name" value="L-aspartate oxidase"/>
    <property type="match status" value="1"/>
</dbReference>
<evidence type="ECO:0000256" key="1">
    <source>
        <dbReference type="ARBA" id="ARBA00001974"/>
    </source>
</evidence>
<evidence type="ECO:0000256" key="12">
    <source>
        <dbReference type="RuleBase" id="RU362049"/>
    </source>
</evidence>
<evidence type="ECO:0000259" key="13">
    <source>
        <dbReference type="Pfam" id="PF00890"/>
    </source>
</evidence>
<evidence type="ECO:0000256" key="10">
    <source>
        <dbReference type="ARBA" id="ARBA00048305"/>
    </source>
</evidence>
<evidence type="ECO:0000256" key="5">
    <source>
        <dbReference type="ARBA" id="ARBA00021901"/>
    </source>
</evidence>
<protein>
    <recommendedName>
        <fullName evidence="5 11">L-aspartate oxidase</fullName>
        <ecNumber evidence="4 11">1.4.3.16</ecNumber>
    </recommendedName>
</protein>
<name>A0A9P1NIJ7_BACAS</name>
<accession>A0A9P1NIJ7</accession>
<dbReference type="NCBIfam" id="NF005978">
    <property type="entry name" value="PRK08071.1"/>
    <property type="match status" value="1"/>
</dbReference>
<evidence type="ECO:0000256" key="3">
    <source>
        <dbReference type="ARBA" id="ARBA00008562"/>
    </source>
</evidence>
<dbReference type="EMBL" id="FN597644">
    <property type="protein sequence ID" value="CBI43719.1"/>
    <property type="molecule type" value="Genomic_DNA"/>
</dbReference>
<keyword evidence="6 12" id="KW-0285">Flavoprotein</keyword>
<dbReference type="InterPro" id="IPR005288">
    <property type="entry name" value="NadB"/>
</dbReference>
<dbReference type="Gene3D" id="1.20.58.100">
    <property type="entry name" value="Fumarate reductase/succinate dehydrogenase flavoprotein-like, C-terminal domain"/>
    <property type="match status" value="1"/>
</dbReference>
<evidence type="ECO:0000259" key="14">
    <source>
        <dbReference type="Pfam" id="PF02910"/>
    </source>
</evidence>
<dbReference type="Gene3D" id="3.90.700.10">
    <property type="entry name" value="Succinate dehydrogenase/fumarate reductase flavoprotein, catalytic domain"/>
    <property type="match status" value="1"/>
</dbReference>
<dbReference type="InterPro" id="IPR015939">
    <property type="entry name" value="Fum_Rdtase/Succ_DH_flav-like_C"/>
</dbReference>
<evidence type="ECO:0000256" key="2">
    <source>
        <dbReference type="ARBA" id="ARBA00004950"/>
    </source>
</evidence>
<dbReference type="InterPro" id="IPR027477">
    <property type="entry name" value="Succ_DH/fumarate_Rdtase_cat_sf"/>
</dbReference>
<keyword evidence="8 12" id="KW-0274">FAD</keyword>
<dbReference type="InterPro" id="IPR037099">
    <property type="entry name" value="Fum_R/Succ_DH_flav-like_C_sf"/>
</dbReference>
<sequence>MSEKTIIIIGSGTAALACASSFPPSYQVTVITKRNVTNSNSHYAQGGIAVSYATDDSIESHVNDTLYAGCGHNDVTAVRHLLQSGQSMINRLIEDQFPFDMKSDGTFCLGREGAHSKRRILHAGGDATGRILVGFLLQQLRDGIRIIEHETAVDLLIEHGRCAGVAVKDASGSVSYRRADCVVLASGGCGSLYQYHTNDSSITGDGITLAFRAGAEITDMEFTQFHPTLLVKSGTAYGLISEAVRGEGGYLTDRSGRRIMAGRHALEDLAPRDVVSRAIFEEIMKENPVFMNCSRISDFNKRFPTISGICKSAGVDFESGIPVAPGMHFLMGGVRADTWGKTSVPDLYAIGETACTGLHGANRLASNSLLEALASGQRCAEHITKTPLNGRYQKASKKSDVILQVPDTTLHMLQAKMTNGAGIIREKENMQALASWLNKVSVHHINVKDITIEQAELSCLCQTAQLVVSSALIREESRGAHYRADFPWAEKKWHGKQIIHSTSGTVIRKNEGIGEIWTFCS</sequence>
<dbReference type="SUPFAM" id="SSF46977">
    <property type="entry name" value="Succinate dehydrogenase/fumarate reductase flavoprotein C-terminal domain"/>
    <property type="match status" value="1"/>
</dbReference>
<evidence type="ECO:0000313" key="15">
    <source>
        <dbReference type="EMBL" id="CBI43719.1"/>
    </source>
</evidence>
<dbReference type="NCBIfam" id="TIGR00551">
    <property type="entry name" value="nadB"/>
    <property type="match status" value="1"/>
</dbReference>
<dbReference type="EC" id="1.4.3.16" evidence="4 11"/>
<dbReference type="AlphaFoldDB" id="A0A9P1NIJ7"/>
<comment type="function">
    <text evidence="12">Catalyzes the oxidation of L-aspartate to iminoaspartate.</text>
</comment>
<evidence type="ECO:0000256" key="4">
    <source>
        <dbReference type="ARBA" id="ARBA00012173"/>
    </source>
</evidence>
<dbReference type="SUPFAM" id="SSF56425">
    <property type="entry name" value="Succinate dehydrogenase/fumarate reductase flavoprotein, catalytic domain"/>
    <property type="match status" value="1"/>
</dbReference>
<dbReference type="Pfam" id="PF02910">
    <property type="entry name" value="Succ_DH_flav_C"/>
    <property type="match status" value="1"/>
</dbReference>
<dbReference type="SUPFAM" id="SSF51905">
    <property type="entry name" value="FAD/NAD(P)-binding domain"/>
    <property type="match status" value="1"/>
</dbReference>
<dbReference type="Gene3D" id="3.50.50.60">
    <property type="entry name" value="FAD/NAD(P)-binding domain"/>
    <property type="match status" value="1"/>
</dbReference>
<proteinExistence type="inferred from homology"/>
<comment type="catalytic activity">
    <reaction evidence="10">
        <text>L-aspartate + O2 = iminosuccinate + H2O2</text>
        <dbReference type="Rhea" id="RHEA:25876"/>
        <dbReference type="ChEBI" id="CHEBI:15379"/>
        <dbReference type="ChEBI" id="CHEBI:16240"/>
        <dbReference type="ChEBI" id="CHEBI:29991"/>
        <dbReference type="ChEBI" id="CHEBI:77875"/>
        <dbReference type="EC" id="1.4.3.16"/>
    </reaction>
    <physiologicalReaction direction="left-to-right" evidence="10">
        <dbReference type="Rhea" id="RHEA:25877"/>
    </physiologicalReaction>
</comment>
<evidence type="ECO:0000256" key="11">
    <source>
        <dbReference type="NCBIfam" id="TIGR00551"/>
    </source>
</evidence>
<dbReference type="PANTHER" id="PTHR42716:SF2">
    <property type="entry name" value="L-ASPARTATE OXIDASE, CHLOROPLASTIC"/>
    <property type="match status" value="1"/>
</dbReference>
<evidence type="ECO:0000256" key="7">
    <source>
        <dbReference type="ARBA" id="ARBA00022642"/>
    </source>
</evidence>
<feature type="domain" description="FAD-dependent oxidoreductase 2 FAD-binding" evidence="13">
    <location>
        <begin position="6"/>
        <end position="369"/>
    </location>
</feature>
<dbReference type="PRINTS" id="PR00368">
    <property type="entry name" value="FADPNR"/>
</dbReference>
<dbReference type="Proteomes" id="UP000006562">
    <property type="component" value="Chromosome"/>
</dbReference>
<dbReference type="Pfam" id="PF00890">
    <property type="entry name" value="FAD_binding_2"/>
    <property type="match status" value="1"/>
</dbReference>
<evidence type="ECO:0000256" key="6">
    <source>
        <dbReference type="ARBA" id="ARBA00022630"/>
    </source>
</evidence>
<dbReference type="GO" id="GO:0005737">
    <property type="term" value="C:cytoplasm"/>
    <property type="evidence" value="ECO:0007669"/>
    <property type="project" value="UniProtKB-SubCell"/>
</dbReference>
<keyword evidence="9 12" id="KW-0560">Oxidoreductase</keyword>
<reference evidence="16" key="2">
    <citation type="journal article" date="2011" name="J. Biotechnol.">
        <title>Genome sequence of B. amyloliquefaciens type strain DSM7(T) reveals differences to plant-associated B. amyloliquefaciens FZB42.</title>
        <authorList>
            <person name="Ruckert C."/>
            <person name="Blom J."/>
            <person name="Chen X."/>
            <person name="Reva O."/>
            <person name="Borriss R."/>
        </authorList>
    </citation>
    <scope>NUCLEOTIDE SEQUENCE [LARGE SCALE GENOMIC DNA]</scope>
    <source>
        <strain evidence="16">DSM 7</strain>
    </source>
</reference>
<comment type="pathway">
    <text evidence="2 12">Cofactor biosynthesis; NAD(+) biosynthesis; iminoaspartate from L-aspartate (oxidase route): step 1/1.</text>
</comment>
<reference evidence="15 16" key="1">
    <citation type="journal article" date="2011" name="Int. J. Syst. Evol. Microbiol.">
        <title>Relationship of Bacillus amyloliquefaciens clades associated with strains DSM 7T and FZB42T: a proposal for Bacillus amyloliquefaciens subsp. amyloliquefaciens subsp. nov. and Bacillus amyloliquefaciens subsp. plantarum subsp. nov. based on complete genome sequence comparisons.</title>
        <authorList>
            <person name="Borriss R."/>
            <person name="Chen X.H."/>
            <person name="Rueckert C."/>
            <person name="Blom J."/>
            <person name="Becker A."/>
            <person name="Baumgarth B."/>
            <person name="Fan B."/>
            <person name="Pukall R."/>
            <person name="Schumann P."/>
            <person name="Sproer C."/>
            <person name="Junge H."/>
            <person name="Vater J."/>
            <person name="Puhler A."/>
            <person name="Klenk H.P."/>
        </authorList>
    </citation>
    <scope>NUCLEOTIDE SEQUENCE [LARGE SCALE GENOMIC DNA]</scope>
    <source>
        <strain evidence="16">DSM 7</strain>
    </source>
</reference>
<keyword evidence="16" id="KW-1185">Reference proteome</keyword>
<feature type="domain" description="Fumarate reductase/succinate dehydrogenase flavoprotein-like C-terminal" evidence="14">
    <location>
        <begin position="413"/>
        <end position="498"/>
    </location>
</feature>
<dbReference type="GO" id="GO:0033765">
    <property type="term" value="F:steroid dehydrogenase activity, acting on the CH-CH group of donors"/>
    <property type="evidence" value="ECO:0007669"/>
    <property type="project" value="UniProtKB-ARBA"/>
</dbReference>
<dbReference type="InterPro" id="IPR036188">
    <property type="entry name" value="FAD/NAD-bd_sf"/>
</dbReference>
<dbReference type="PANTHER" id="PTHR42716">
    <property type="entry name" value="L-ASPARTATE OXIDASE"/>
    <property type="match status" value="1"/>
</dbReference>